<reference evidence="1 2" key="1">
    <citation type="submission" date="2018-04" db="EMBL/GenBank/DDBJ databases">
        <title>The genome of golden apple snail Pomacea canaliculata provides insight into stress tolerance and invasive adaptation.</title>
        <authorList>
            <person name="Liu C."/>
            <person name="Liu B."/>
            <person name="Ren Y."/>
            <person name="Zhang Y."/>
            <person name="Wang H."/>
            <person name="Li S."/>
            <person name="Jiang F."/>
            <person name="Yin L."/>
            <person name="Zhang G."/>
            <person name="Qian W."/>
            <person name="Fan W."/>
        </authorList>
    </citation>
    <scope>NUCLEOTIDE SEQUENCE [LARGE SCALE GENOMIC DNA]</scope>
    <source>
        <strain evidence="1">SZHN2017</strain>
        <tissue evidence="1">Muscle</tissue>
    </source>
</reference>
<dbReference type="STRING" id="400727.A0A2T7PFZ2"/>
<name>A0A2T7PFZ2_POMCA</name>
<evidence type="ECO:0000313" key="2">
    <source>
        <dbReference type="Proteomes" id="UP000245119"/>
    </source>
</evidence>
<gene>
    <name evidence="1" type="ORF">C0Q70_07777</name>
</gene>
<evidence type="ECO:0000313" key="1">
    <source>
        <dbReference type="EMBL" id="PVD32344.1"/>
    </source>
</evidence>
<dbReference type="Pfam" id="PF06677">
    <property type="entry name" value="Auto_anti-p27"/>
    <property type="match status" value="1"/>
</dbReference>
<organism evidence="1 2">
    <name type="scientific">Pomacea canaliculata</name>
    <name type="common">Golden apple snail</name>
    <dbReference type="NCBI Taxonomy" id="400727"/>
    <lineage>
        <taxon>Eukaryota</taxon>
        <taxon>Metazoa</taxon>
        <taxon>Spiralia</taxon>
        <taxon>Lophotrochozoa</taxon>
        <taxon>Mollusca</taxon>
        <taxon>Gastropoda</taxon>
        <taxon>Caenogastropoda</taxon>
        <taxon>Architaenioglossa</taxon>
        <taxon>Ampullarioidea</taxon>
        <taxon>Ampullariidae</taxon>
        <taxon>Pomacea</taxon>
    </lineage>
</organism>
<dbReference type="OMA" id="TYCVACQ"/>
<protein>
    <recommendedName>
        <fullName evidence="3">Sjoegren syndrome/scleroderma autoantigen 1</fullName>
    </recommendedName>
</protein>
<dbReference type="PANTHER" id="PTHR16537:SF1">
    <property type="entry name" value="PROTEIN ZNRD2"/>
    <property type="match status" value="1"/>
</dbReference>
<keyword evidence="2" id="KW-1185">Reference proteome</keyword>
<sequence length="191" mass="21045">MDSDHEWEPPSDAERKLLQARRDRSDKISKLMGDYLLKGYKMLANSCQECGTILLQSREGTLYCVACSELDSDADKDDPVTNEAAAMAQAREHQMASVTSTTIPSSRVAVPCLETVNVCTNATSILPQASFVSRELKAVDAGGQKYITEVIEKLDWSVHELKHSHNVEQSIQLCHLIRSCAEAVTSLKAAF</sequence>
<dbReference type="OrthoDB" id="28939at2759"/>
<accession>A0A2T7PFZ2</accession>
<dbReference type="InterPro" id="IPR051888">
    <property type="entry name" value="UPF0148_domain"/>
</dbReference>
<evidence type="ECO:0008006" key="3">
    <source>
        <dbReference type="Google" id="ProtNLM"/>
    </source>
</evidence>
<proteinExistence type="predicted"/>
<dbReference type="EMBL" id="PZQS01000004">
    <property type="protein sequence ID" value="PVD32344.1"/>
    <property type="molecule type" value="Genomic_DNA"/>
</dbReference>
<dbReference type="Proteomes" id="UP000245119">
    <property type="component" value="Linkage Group LG4"/>
</dbReference>
<comment type="caution">
    <text evidence="1">The sequence shown here is derived from an EMBL/GenBank/DDBJ whole genome shotgun (WGS) entry which is preliminary data.</text>
</comment>
<dbReference type="AlphaFoldDB" id="A0A2T7PFZ2"/>
<dbReference type="PANTHER" id="PTHR16537">
    <property type="entry name" value="SJOEGREN SYNDROME/SCLERODERMA AUTOANTIGEN 1"/>
    <property type="match status" value="1"/>
</dbReference>
<dbReference type="InterPro" id="IPR009563">
    <property type="entry name" value="SSSCA1"/>
</dbReference>